<dbReference type="KEGG" id="plw:D5F53_30320"/>
<name>A0A385TWR4_PAELA</name>
<keyword evidence="3" id="KW-1185">Reference proteome</keyword>
<evidence type="ECO:0000313" key="2">
    <source>
        <dbReference type="EMBL" id="AYB47334.1"/>
    </source>
</evidence>
<dbReference type="InterPro" id="IPR009339">
    <property type="entry name" value="DUF998"/>
</dbReference>
<sequence>MQLKLEPNKKHKKPASKRLLTAGVISAPFFYFVSVVQIFTRTGFDIRQHAISTLTLGDWGWIQCIAFIITGLLALLGAAGMRSLLRGETGGLWGPILIGLYGVGMALAGLFRPDPGLGFPEGAPEGIPTTLSPEAAIHSFAFFTAFICLIAASIILSIRFARLGEKGWQWYSVATAVIAPLLIAGGMGTGVWTGVIMGCAGLVAFGWVSALSGKLLSELA</sequence>
<dbReference type="Proteomes" id="UP000266552">
    <property type="component" value="Chromosome"/>
</dbReference>
<accession>A0A385TWR4</accession>
<feature type="transmembrane region" description="Helical" evidence="1">
    <location>
        <begin position="168"/>
        <end position="185"/>
    </location>
</feature>
<feature type="transmembrane region" description="Helical" evidence="1">
    <location>
        <begin position="135"/>
        <end position="156"/>
    </location>
</feature>
<keyword evidence="1" id="KW-0812">Transmembrane</keyword>
<proteinExistence type="predicted"/>
<gene>
    <name evidence="2" type="ORF">D5F53_30320</name>
</gene>
<feature type="transmembrane region" description="Helical" evidence="1">
    <location>
        <begin position="92"/>
        <end position="111"/>
    </location>
</feature>
<feature type="transmembrane region" description="Helical" evidence="1">
    <location>
        <begin position="20"/>
        <end position="39"/>
    </location>
</feature>
<evidence type="ECO:0000313" key="3">
    <source>
        <dbReference type="Proteomes" id="UP000266552"/>
    </source>
</evidence>
<reference evidence="2 3" key="1">
    <citation type="submission" date="2018-09" db="EMBL/GenBank/DDBJ databases">
        <title>Genome Sequence of Paenibacillus lautus Strain E7593-69, Azo Dye-Degrading Bacteria, Isolated from Commercial Tattoo Inks.</title>
        <authorList>
            <person name="Nho S.W."/>
            <person name="Kim S.-J."/>
            <person name="Kweon O."/>
            <person name="Cerniglia C.E."/>
        </authorList>
    </citation>
    <scope>NUCLEOTIDE SEQUENCE [LARGE SCALE GENOMIC DNA]</scope>
    <source>
        <strain evidence="2 3">E7593-69</strain>
    </source>
</reference>
<evidence type="ECO:0000256" key="1">
    <source>
        <dbReference type="SAM" id="Phobius"/>
    </source>
</evidence>
<dbReference type="Pfam" id="PF06197">
    <property type="entry name" value="DUF998"/>
    <property type="match status" value="1"/>
</dbReference>
<keyword evidence="1" id="KW-0472">Membrane</keyword>
<dbReference type="AlphaFoldDB" id="A0A385TWR4"/>
<feature type="transmembrane region" description="Helical" evidence="1">
    <location>
        <begin position="59"/>
        <end position="80"/>
    </location>
</feature>
<dbReference type="EMBL" id="CP032412">
    <property type="protein sequence ID" value="AYB47334.1"/>
    <property type="molecule type" value="Genomic_DNA"/>
</dbReference>
<protein>
    <submittedName>
        <fullName evidence="2">DUF998 domain-containing protein</fullName>
    </submittedName>
</protein>
<keyword evidence="1" id="KW-1133">Transmembrane helix</keyword>
<feature type="transmembrane region" description="Helical" evidence="1">
    <location>
        <begin position="191"/>
        <end position="211"/>
    </location>
</feature>
<dbReference type="RefSeq" id="WP_119850768.1">
    <property type="nucleotide sequence ID" value="NZ_CP032412.1"/>
</dbReference>
<organism evidence="2 3">
    <name type="scientific">Paenibacillus lautus</name>
    <name type="common">Bacillus lautus</name>
    <dbReference type="NCBI Taxonomy" id="1401"/>
    <lineage>
        <taxon>Bacteria</taxon>
        <taxon>Bacillati</taxon>
        <taxon>Bacillota</taxon>
        <taxon>Bacilli</taxon>
        <taxon>Bacillales</taxon>
        <taxon>Paenibacillaceae</taxon>
        <taxon>Paenibacillus</taxon>
    </lineage>
</organism>